<evidence type="ECO:0000313" key="3">
    <source>
        <dbReference type="Proteomes" id="UP000494261"/>
    </source>
</evidence>
<name>A0A6P2HI86_9BURK</name>
<dbReference type="Proteomes" id="UP000494261">
    <property type="component" value="Unassembled WGS sequence"/>
</dbReference>
<dbReference type="RefSeq" id="WP_175021041.1">
    <property type="nucleotide sequence ID" value="NZ_CABVQC010000002.1"/>
</dbReference>
<feature type="chain" id="PRO_5026929132" evidence="1">
    <location>
        <begin position="25"/>
        <end position="219"/>
    </location>
</feature>
<gene>
    <name evidence="2" type="ORF">BLA13014_00426</name>
</gene>
<evidence type="ECO:0000313" key="2">
    <source>
        <dbReference type="EMBL" id="VWB15327.1"/>
    </source>
</evidence>
<dbReference type="SUPFAM" id="SSF53955">
    <property type="entry name" value="Lysozyme-like"/>
    <property type="match status" value="1"/>
</dbReference>
<dbReference type="AlphaFoldDB" id="A0A6P2HI86"/>
<dbReference type="Gene3D" id="1.10.530.10">
    <property type="match status" value="1"/>
</dbReference>
<accession>A0A6P2HI86</accession>
<dbReference type="InterPro" id="IPR023346">
    <property type="entry name" value="Lysozyme-like_dom_sf"/>
</dbReference>
<keyword evidence="1" id="KW-0732">Signal</keyword>
<feature type="signal peptide" evidence="1">
    <location>
        <begin position="1"/>
        <end position="24"/>
    </location>
</feature>
<keyword evidence="2" id="KW-0378">Hydrolase</keyword>
<evidence type="ECO:0000256" key="1">
    <source>
        <dbReference type="SAM" id="SignalP"/>
    </source>
</evidence>
<dbReference type="GO" id="GO:0016787">
    <property type="term" value="F:hydrolase activity"/>
    <property type="evidence" value="ECO:0007669"/>
    <property type="project" value="UniProtKB-KW"/>
</dbReference>
<proteinExistence type="predicted"/>
<reference evidence="2 3" key="1">
    <citation type="submission" date="2019-09" db="EMBL/GenBank/DDBJ databases">
        <authorList>
            <person name="Depoorter E."/>
        </authorList>
    </citation>
    <scope>NUCLEOTIDE SEQUENCE [LARGE SCALE GENOMIC DNA]</scope>
    <source>
        <strain evidence="2">LMG 13014</strain>
    </source>
</reference>
<organism evidence="2 3">
    <name type="scientific">Burkholderia aenigmatica</name>
    <dbReference type="NCBI Taxonomy" id="2015348"/>
    <lineage>
        <taxon>Bacteria</taxon>
        <taxon>Pseudomonadati</taxon>
        <taxon>Pseudomonadota</taxon>
        <taxon>Betaproteobacteria</taxon>
        <taxon>Burkholderiales</taxon>
        <taxon>Burkholderiaceae</taxon>
        <taxon>Burkholderia</taxon>
        <taxon>Burkholderia cepacia complex</taxon>
    </lineage>
</organism>
<dbReference type="CDD" id="cd00736">
    <property type="entry name" value="lambda_lys-like"/>
    <property type="match status" value="1"/>
</dbReference>
<sequence length="219" mass="22889">MSAAPFLVLVAGAAALLYMQPSSANVAPTDSGDSGGTTDPGFSDLLGSASSAWSDLNGTVNTMLGTADNPNYNGYDANLSAFLYMLRMAESNNRYNVINGGRTFNDYSRHPDIGVPIPWRPGKVSTAAGAYQFIFSTWNQVAAEAGLSDFSPQSQDAGAVQYLSDLGALPYIEAGDLNGAYAQINSTGVIFESLPNAQGHNRSPSQLQAWYQAAGGALA</sequence>
<protein>
    <submittedName>
        <fullName evidence="2">Glycoside hydrolase</fullName>
    </submittedName>
</protein>
<dbReference type="EMBL" id="CABVQC010000002">
    <property type="protein sequence ID" value="VWB15327.1"/>
    <property type="molecule type" value="Genomic_DNA"/>
</dbReference>